<feature type="compositionally biased region" description="Basic residues" evidence="1">
    <location>
        <begin position="80"/>
        <end position="94"/>
    </location>
</feature>
<comment type="caution">
    <text evidence="2">The sequence shown here is derived from an EMBL/GenBank/DDBJ whole genome shotgun (WGS) entry which is preliminary data.</text>
</comment>
<reference evidence="2 3" key="1">
    <citation type="submission" date="2018-03" db="EMBL/GenBank/DDBJ databases">
        <title>Neisseria weixii sp. nov., isolated from the intestinal contents of Tibetan Plateau pika (Ochotona curzoniae) in Yushu, Qinghai Province, China.</title>
        <authorList>
            <person name="Gui Z."/>
        </authorList>
    </citation>
    <scope>NUCLEOTIDE SEQUENCE [LARGE SCALE GENOMIC DNA]</scope>
    <source>
        <strain evidence="2 3">ATCC 51483</strain>
    </source>
</reference>
<dbReference type="AlphaFoldDB" id="A0A2P7U1W7"/>
<name>A0A2P7U1W7_9NEIS</name>
<evidence type="ECO:0000313" key="2">
    <source>
        <dbReference type="EMBL" id="PSJ80968.1"/>
    </source>
</evidence>
<protein>
    <submittedName>
        <fullName evidence="2">Uncharacterized protein</fullName>
    </submittedName>
</protein>
<dbReference type="EMBL" id="PXYY01000011">
    <property type="protein sequence ID" value="PSJ80968.1"/>
    <property type="molecule type" value="Genomic_DNA"/>
</dbReference>
<dbReference type="RefSeq" id="WP_106740575.1">
    <property type="nucleotide sequence ID" value="NZ_PXYY01000011.1"/>
</dbReference>
<gene>
    <name evidence="2" type="ORF">C7N83_03130</name>
</gene>
<proteinExistence type="predicted"/>
<dbReference type="OrthoDB" id="8964415at2"/>
<evidence type="ECO:0000256" key="1">
    <source>
        <dbReference type="SAM" id="MobiDB-lite"/>
    </source>
</evidence>
<organism evidence="2 3">
    <name type="scientific">Neisseria iguanae</name>
    <dbReference type="NCBI Taxonomy" id="90242"/>
    <lineage>
        <taxon>Bacteria</taxon>
        <taxon>Pseudomonadati</taxon>
        <taxon>Pseudomonadota</taxon>
        <taxon>Betaproteobacteria</taxon>
        <taxon>Neisseriales</taxon>
        <taxon>Neisseriaceae</taxon>
        <taxon>Neisseria</taxon>
    </lineage>
</organism>
<evidence type="ECO:0000313" key="3">
    <source>
        <dbReference type="Proteomes" id="UP000241868"/>
    </source>
</evidence>
<keyword evidence="3" id="KW-1185">Reference proteome</keyword>
<sequence>MIKTAGNLIIQAFWRFFANVYKKRPFCHQNSPVKNRRKNGRQRYKYPLCNTYLLTPKPTSPGLPAYGYTHGRQTCPQPAQRHHRNRKTIRRKTKQALSKPIQSEKTAANTILRPRVRCHGISEPAIAV</sequence>
<accession>A0A2P7U1W7</accession>
<dbReference type="Proteomes" id="UP000241868">
    <property type="component" value="Unassembled WGS sequence"/>
</dbReference>
<feature type="region of interest" description="Disordered" evidence="1">
    <location>
        <begin position="63"/>
        <end position="106"/>
    </location>
</feature>